<dbReference type="Pfam" id="PF20346">
    <property type="entry name" value="DUF6641"/>
    <property type="match status" value="1"/>
</dbReference>
<dbReference type="EMBL" id="JANAWD010001215">
    <property type="protein sequence ID" value="KAJ3473902.1"/>
    <property type="molecule type" value="Genomic_DNA"/>
</dbReference>
<proteinExistence type="predicted"/>
<feature type="compositionally biased region" description="Polar residues" evidence="1">
    <location>
        <begin position="498"/>
        <end position="507"/>
    </location>
</feature>
<dbReference type="AlphaFoldDB" id="A0AAD5UR01"/>
<dbReference type="Gene3D" id="3.40.50.300">
    <property type="entry name" value="P-loop containing nucleotide triphosphate hydrolases"/>
    <property type="match status" value="1"/>
</dbReference>
<comment type="caution">
    <text evidence="2">The sequence shown here is derived from an EMBL/GenBank/DDBJ whole genome shotgun (WGS) entry which is preliminary data.</text>
</comment>
<reference evidence="2" key="1">
    <citation type="submission" date="2022-07" db="EMBL/GenBank/DDBJ databases">
        <title>Genome Sequence of Physisporinus lineatus.</title>
        <authorList>
            <person name="Buettner E."/>
        </authorList>
    </citation>
    <scope>NUCLEOTIDE SEQUENCE</scope>
    <source>
        <strain evidence="2">VT162</strain>
    </source>
</reference>
<feature type="region of interest" description="Disordered" evidence="1">
    <location>
        <begin position="428"/>
        <end position="472"/>
    </location>
</feature>
<gene>
    <name evidence="2" type="ORF">NLI96_g12764</name>
</gene>
<evidence type="ECO:0000256" key="1">
    <source>
        <dbReference type="SAM" id="MobiDB-lite"/>
    </source>
</evidence>
<dbReference type="Proteomes" id="UP001212997">
    <property type="component" value="Unassembled WGS sequence"/>
</dbReference>
<organism evidence="2 3">
    <name type="scientific">Meripilus lineatus</name>
    <dbReference type="NCBI Taxonomy" id="2056292"/>
    <lineage>
        <taxon>Eukaryota</taxon>
        <taxon>Fungi</taxon>
        <taxon>Dikarya</taxon>
        <taxon>Basidiomycota</taxon>
        <taxon>Agaricomycotina</taxon>
        <taxon>Agaricomycetes</taxon>
        <taxon>Polyporales</taxon>
        <taxon>Meripilaceae</taxon>
        <taxon>Meripilus</taxon>
    </lineage>
</organism>
<dbReference type="InterPro" id="IPR046581">
    <property type="entry name" value="DUF6641"/>
</dbReference>
<sequence>MRIYTVDALAGSGKTKEAISYSLSQAELGAKIALVQPSTALIDQTQRNLEKHNASGVQIRKLHSDCVNGQVKDKIQDHLRAAARGVGEILLITQQSFLSLPYWHNAKDWVIIIDEIPQCQSSWSANLPVNHSAFTSHVVLQDPANNHAMLSTKQGSEAEIQRMAECRFNDDQDRIYQNVCDKLHNHTIWDTYAEVSSWHKVVNGDEMGQHSLITYSLLRPLSFAKYKSVTIMGAMITESVLYKLWSKQVEFVKHEAISAKLSSQPHANGHLLTIKYMFENDWSKTFRDSKVDGQSIQATVKAKIEELMDGKLYIYATNNDDKTGLNFGIRAPNVCHGLNTYHTVHNAVFMSALNSRYADFGFMKANGVSPDELKQAQSHQVMYQTIMRTSLRVAGDGSPKTVIVMDRRSADYLQRYFPNCTVEAIGMAEPGKKESRTPQKRQGNDWRGAPTTTQGKTESRSATQGRVKAKGHALSISTDAIERVPNRVTTELAKAQQEGKSFQTTRFRSVKDAETGERRNVESPKRVRAWWFTAENGKLCMQVRYGAKVLELAKGKTAIEVGSTDNLIPTLEALKAAVAAGELDTQIESVSETMRSGFVNKK</sequence>
<protein>
    <submittedName>
        <fullName evidence="2">Uncharacterized protein</fullName>
    </submittedName>
</protein>
<accession>A0AAD5UR01</accession>
<dbReference type="SUPFAM" id="SSF52540">
    <property type="entry name" value="P-loop containing nucleoside triphosphate hydrolases"/>
    <property type="match status" value="1"/>
</dbReference>
<feature type="compositionally biased region" description="Basic and acidic residues" evidence="1">
    <location>
        <begin position="509"/>
        <end position="519"/>
    </location>
</feature>
<feature type="region of interest" description="Disordered" evidence="1">
    <location>
        <begin position="494"/>
        <end position="519"/>
    </location>
</feature>
<feature type="compositionally biased region" description="Polar residues" evidence="1">
    <location>
        <begin position="450"/>
        <end position="464"/>
    </location>
</feature>
<evidence type="ECO:0000313" key="2">
    <source>
        <dbReference type="EMBL" id="KAJ3473902.1"/>
    </source>
</evidence>
<evidence type="ECO:0000313" key="3">
    <source>
        <dbReference type="Proteomes" id="UP001212997"/>
    </source>
</evidence>
<dbReference type="InterPro" id="IPR027417">
    <property type="entry name" value="P-loop_NTPase"/>
</dbReference>
<keyword evidence="3" id="KW-1185">Reference proteome</keyword>
<name>A0AAD5UR01_9APHY</name>